<dbReference type="EMBL" id="FOXX01000003">
    <property type="protein sequence ID" value="SFQ49532.1"/>
    <property type="molecule type" value="Genomic_DNA"/>
</dbReference>
<sequence length="43" mass="5270">MWKTIVNYIPEWTAFVQAFIVFIVPYGIYKVFEWIQREEEGEV</sequence>
<evidence type="ECO:0000256" key="1">
    <source>
        <dbReference type="SAM" id="Phobius"/>
    </source>
</evidence>
<keyword evidence="1" id="KW-1133">Transmembrane helix</keyword>
<evidence type="ECO:0000313" key="2">
    <source>
        <dbReference type="EMBL" id="SFQ49532.1"/>
    </source>
</evidence>
<evidence type="ECO:0000313" key="3">
    <source>
        <dbReference type="Proteomes" id="UP000182762"/>
    </source>
</evidence>
<keyword evidence="1" id="KW-0812">Transmembrane</keyword>
<organism evidence="2 3">
    <name type="scientific">Priestia endophytica DSM 13796</name>
    <dbReference type="NCBI Taxonomy" id="1121089"/>
    <lineage>
        <taxon>Bacteria</taxon>
        <taxon>Bacillati</taxon>
        <taxon>Bacillota</taxon>
        <taxon>Bacilli</taxon>
        <taxon>Bacillales</taxon>
        <taxon>Bacillaceae</taxon>
        <taxon>Priestia</taxon>
    </lineage>
</organism>
<gene>
    <name evidence="2" type="ORF">SAMN02745910_01682</name>
</gene>
<name>A0A1I5YZ91_9BACI</name>
<dbReference type="RefSeq" id="WP_264158229.1">
    <property type="nucleotide sequence ID" value="NZ_FOXX01000003.1"/>
</dbReference>
<comment type="caution">
    <text evidence="2">The sequence shown here is derived from an EMBL/GenBank/DDBJ whole genome shotgun (WGS) entry which is preliminary data.</text>
</comment>
<feature type="transmembrane region" description="Helical" evidence="1">
    <location>
        <begin position="12"/>
        <end position="29"/>
    </location>
</feature>
<reference evidence="2 3" key="1">
    <citation type="submission" date="2016-10" db="EMBL/GenBank/DDBJ databases">
        <authorList>
            <person name="Varghese N."/>
            <person name="Submissions S."/>
        </authorList>
    </citation>
    <scope>NUCLEOTIDE SEQUENCE [LARGE SCALE GENOMIC DNA]</scope>
    <source>
        <strain evidence="2 3">DSM 13796</strain>
    </source>
</reference>
<accession>A0A1I5YZ91</accession>
<proteinExistence type="predicted"/>
<dbReference type="Proteomes" id="UP000182762">
    <property type="component" value="Unassembled WGS sequence"/>
</dbReference>
<dbReference type="GeneID" id="93713989"/>
<keyword evidence="1" id="KW-0472">Membrane</keyword>
<protein>
    <submittedName>
        <fullName evidence="2">Spore germination protein</fullName>
    </submittedName>
</protein>
<keyword evidence="3" id="KW-1185">Reference proteome</keyword>